<dbReference type="Proteomes" id="UP000297714">
    <property type="component" value="Unassembled WGS sequence"/>
</dbReference>
<keyword evidence="2" id="KW-1185">Reference proteome</keyword>
<evidence type="ECO:0000313" key="2">
    <source>
        <dbReference type="Proteomes" id="UP000297714"/>
    </source>
</evidence>
<dbReference type="AlphaFoldDB" id="A0A4Z0YBZ1"/>
<sequence>MMQYFDKHGNEIKAGMFLRMEDGSIEEIYACTDSYGKEDLGINASNDEFLKQHGLGEFDREFYPLSSFSLRETELCQSEPTQGYSGMEMK</sequence>
<name>A0A4Z0YBZ1_9FIRM</name>
<comment type="caution">
    <text evidence="1">The sequence shown here is derived from an EMBL/GenBank/DDBJ whole genome shotgun (WGS) entry which is preliminary data.</text>
</comment>
<proteinExistence type="predicted"/>
<reference evidence="1 2" key="1">
    <citation type="submission" date="2019-04" db="EMBL/GenBank/DDBJ databases">
        <authorList>
            <person name="Poehlein A."/>
            <person name="Bengelsdorf F.R."/>
            <person name="Duerre P."/>
            <person name="Daniel R."/>
        </authorList>
    </citation>
    <scope>NUCLEOTIDE SEQUENCE [LARGE SCALE GENOMIC DNA]</scope>
    <source>
        <strain evidence="1 2">BS-1</strain>
    </source>
</reference>
<evidence type="ECO:0000313" key="1">
    <source>
        <dbReference type="EMBL" id="TGJ76771.1"/>
    </source>
</evidence>
<protein>
    <submittedName>
        <fullName evidence="1">Uncharacterized protein</fullName>
    </submittedName>
</protein>
<dbReference type="RefSeq" id="WP_013623284.1">
    <property type="nucleotide sequence ID" value="NZ_SRMQ01000004.1"/>
</dbReference>
<dbReference type="EMBL" id="SRMQ01000004">
    <property type="protein sequence ID" value="TGJ76771.1"/>
    <property type="molecule type" value="Genomic_DNA"/>
</dbReference>
<accession>A0A4Z0YBZ1</accession>
<gene>
    <name evidence="1" type="ORF">CAGA_13160</name>
</gene>
<organism evidence="1 2">
    <name type="scientific">Caproiciproducens galactitolivorans</name>
    <dbReference type="NCBI Taxonomy" id="642589"/>
    <lineage>
        <taxon>Bacteria</taxon>
        <taxon>Bacillati</taxon>
        <taxon>Bacillota</taxon>
        <taxon>Clostridia</taxon>
        <taxon>Eubacteriales</taxon>
        <taxon>Acutalibacteraceae</taxon>
        <taxon>Caproiciproducens</taxon>
    </lineage>
</organism>